<keyword evidence="3" id="KW-1185">Reference proteome</keyword>
<evidence type="ECO:0000256" key="1">
    <source>
        <dbReference type="SAM" id="MobiDB-lite"/>
    </source>
</evidence>
<feature type="region of interest" description="Disordered" evidence="1">
    <location>
        <begin position="65"/>
        <end position="114"/>
    </location>
</feature>
<evidence type="ECO:0000313" key="3">
    <source>
        <dbReference type="Proteomes" id="UP001189429"/>
    </source>
</evidence>
<dbReference type="EMBL" id="CAUYUJ010015462">
    <property type="protein sequence ID" value="CAK0854253.1"/>
    <property type="molecule type" value="Genomic_DNA"/>
</dbReference>
<sequence>MEWTRFPGWTPSATAEDIREALGTKAAAPTYRERCSQCGPTAKKAKSTAFPLLRDDKPRVLKKFDQKTRAEQAAARARATAGGDHRAKQDAETNRRTRNSAARRAAAHAKSPLQMEKAFENLSQLINLEEKTQRTQKAAEH</sequence>
<protein>
    <submittedName>
        <fullName evidence="2">Uncharacterized protein</fullName>
    </submittedName>
</protein>
<feature type="compositionally biased region" description="Low complexity" evidence="1">
    <location>
        <begin position="71"/>
        <end position="82"/>
    </location>
</feature>
<evidence type="ECO:0000313" key="2">
    <source>
        <dbReference type="EMBL" id="CAK0854253.1"/>
    </source>
</evidence>
<organism evidence="2 3">
    <name type="scientific">Prorocentrum cordatum</name>
    <dbReference type="NCBI Taxonomy" id="2364126"/>
    <lineage>
        <taxon>Eukaryota</taxon>
        <taxon>Sar</taxon>
        <taxon>Alveolata</taxon>
        <taxon>Dinophyceae</taxon>
        <taxon>Prorocentrales</taxon>
        <taxon>Prorocentraceae</taxon>
        <taxon>Prorocentrum</taxon>
    </lineage>
</organism>
<gene>
    <name evidence="2" type="ORF">PCOR1329_LOCUS45420</name>
</gene>
<dbReference type="Proteomes" id="UP001189429">
    <property type="component" value="Unassembled WGS sequence"/>
</dbReference>
<accession>A0ABN9U613</accession>
<name>A0ABN9U613_9DINO</name>
<comment type="caution">
    <text evidence="2">The sequence shown here is derived from an EMBL/GenBank/DDBJ whole genome shotgun (WGS) entry which is preliminary data.</text>
</comment>
<feature type="compositionally biased region" description="Basic and acidic residues" evidence="1">
    <location>
        <begin position="83"/>
        <end position="95"/>
    </location>
</feature>
<proteinExistence type="predicted"/>
<reference evidence="2" key="1">
    <citation type="submission" date="2023-10" db="EMBL/GenBank/DDBJ databases">
        <authorList>
            <person name="Chen Y."/>
            <person name="Shah S."/>
            <person name="Dougan E. K."/>
            <person name="Thang M."/>
            <person name="Chan C."/>
        </authorList>
    </citation>
    <scope>NUCLEOTIDE SEQUENCE [LARGE SCALE GENOMIC DNA]</scope>
</reference>